<feature type="domain" description="CG-1" evidence="5">
    <location>
        <begin position="7"/>
        <end position="147"/>
    </location>
</feature>
<proteinExistence type="predicted"/>
<name>A0AAV7HF77_DENCH</name>
<dbReference type="GO" id="GO:0003690">
    <property type="term" value="F:double-stranded DNA binding"/>
    <property type="evidence" value="ECO:0007669"/>
    <property type="project" value="TreeGrafter"/>
</dbReference>
<evidence type="ECO:0000256" key="2">
    <source>
        <dbReference type="ARBA" id="ARBA00023163"/>
    </source>
</evidence>
<keyword evidence="3" id="KW-0539">Nucleus</keyword>
<keyword evidence="7" id="KW-1185">Reference proteome</keyword>
<feature type="region of interest" description="Disordered" evidence="4">
    <location>
        <begin position="208"/>
        <end position="246"/>
    </location>
</feature>
<evidence type="ECO:0000313" key="7">
    <source>
        <dbReference type="Proteomes" id="UP000775213"/>
    </source>
</evidence>
<accession>A0AAV7HF77</accession>
<protein>
    <recommendedName>
        <fullName evidence="5">CG-1 domain-containing protein</fullName>
    </recommendedName>
</protein>
<dbReference type="EMBL" id="JAGFBR010000005">
    <property type="protein sequence ID" value="KAH0466502.1"/>
    <property type="molecule type" value="Genomic_DNA"/>
</dbReference>
<gene>
    <name evidence="6" type="ORF">IEQ34_003740</name>
</gene>
<dbReference type="Proteomes" id="UP000775213">
    <property type="component" value="Unassembled WGS sequence"/>
</dbReference>
<evidence type="ECO:0000256" key="1">
    <source>
        <dbReference type="ARBA" id="ARBA00004123"/>
    </source>
</evidence>
<dbReference type="InterPro" id="IPR005559">
    <property type="entry name" value="CG-1_dom"/>
</dbReference>
<evidence type="ECO:0000256" key="3">
    <source>
        <dbReference type="ARBA" id="ARBA00023242"/>
    </source>
</evidence>
<feature type="compositionally biased region" description="Basic residues" evidence="4">
    <location>
        <begin position="234"/>
        <end position="246"/>
    </location>
</feature>
<dbReference type="PANTHER" id="PTHR23335">
    <property type="entry name" value="CALMODULIN-BINDING TRANSCRIPTION ACTIVATOR CAMTA"/>
    <property type="match status" value="1"/>
</dbReference>
<dbReference type="PROSITE" id="PS51437">
    <property type="entry name" value="CG_1"/>
    <property type="match status" value="1"/>
</dbReference>
<evidence type="ECO:0000259" key="5">
    <source>
        <dbReference type="PROSITE" id="PS51437"/>
    </source>
</evidence>
<reference evidence="6 7" key="1">
    <citation type="journal article" date="2021" name="Hortic Res">
        <title>Chromosome-scale assembly of the Dendrobium chrysotoxum genome enhances the understanding of orchid evolution.</title>
        <authorList>
            <person name="Zhang Y."/>
            <person name="Zhang G.Q."/>
            <person name="Zhang D."/>
            <person name="Liu X.D."/>
            <person name="Xu X.Y."/>
            <person name="Sun W.H."/>
            <person name="Yu X."/>
            <person name="Zhu X."/>
            <person name="Wang Z.W."/>
            <person name="Zhao X."/>
            <person name="Zhong W.Y."/>
            <person name="Chen H."/>
            <person name="Yin W.L."/>
            <person name="Huang T."/>
            <person name="Niu S.C."/>
            <person name="Liu Z.J."/>
        </authorList>
    </citation>
    <scope>NUCLEOTIDE SEQUENCE [LARGE SCALE GENOMIC DNA]</scope>
    <source>
        <strain evidence="6">Lindl</strain>
    </source>
</reference>
<dbReference type="Pfam" id="PF03859">
    <property type="entry name" value="CG-1"/>
    <property type="match status" value="1"/>
</dbReference>
<evidence type="ECO:0000256" key="4">
    <source>
        <dbReference type="SAM" id="MobiDB-lite"/>
    </source>
</evidence>
<dbReference type="AlphaFoldDB" id="A0AAV7HF77"/>
<dbReference type="PANTHER" id="PTHR23335:SF1">
    <property type="entry name" value="CALMODULIN-BINDING TRANSCRIPTION ACTIVATOR, ISOFORM F"/>
    <property type="match status" value="1"/>
</dbReference>
<dbReference type="SMART" id="SM01076">
    <property type="entry name" value="CG-1"/>
    <property type="match status" value="1"/>
</dbReference>
<evidence type="ECO:0000313" key="6">
    <source>
        <dbReference type="EMBL" id="KAH0466502.1"/>
    </source>
</evidence>
<dbReference type="GO" id="GO:0006357">
    <property type="term" value="P:regulation of transcription by RNA polymerase II"/>
    <property type="evidence" value="ECO:0007669"/>
    <property type="project" value="TreeGrafter"/>
</dbReference>
<organism evidence="6 7">
    <name type="scientific">Dendrobium chrysotoxum</name>
    <name type="common">Orchid</name>
    <dbReference type="NCBI Taxonomy" id="161865"/>
    <lineage>
        <taxon>Eukaryota</taxon>
        <taxon>Viridiplantae</taxon>
        <taxon>Streptophyta</taxon>
        <taxon>Embryophyta</taxon>
        <taxon>Tracheophyta</taxon>
        <taxon>Spermatophyta</taxon>
        <taxon>Magnoliopsida</taxon>
        <taxon>Liliopsida</taxon>
        <taxon>Asparagales</taxon>
        <taxon>Orchidaceae</taxon>
        <taxon>Epidendroideae</taxon>
        <taxon>Malaxideae</taxon>
        <taxon>Dendrobiinae</taxon>
        <taxon>Dendrobium</taxon>
    </lineage>
</organism>
<keyword evidence="2" id="KW-0804">Transcription</keyword>
<sequence length="246" mass="27278">MGLSFHLGKLRQDAQNRWLKNSEVLFILQNHENLPIEQETPEKPTSGSLFLFNRRVLKFFRKDGHMWRKKKDGRAVGEAHERLKVCTIFMDLQNASVTVQLGRGASIQLANTLINTGRSGATIQFGSIDFPAVVARAATAPTRGIESKGHARKPQLTEAATRRAHLPTPRPAAENPRGRISVFERLSQSEIPTTRRIVTDGKISVVPTRTTTLPMGSSVPGRNVAEASSSGGRPTRRQRRKMNAEL</sequence>
<dbReference type="GO" id="GO:0003712">
    <property type="term" value="F:transcription coregulator activity"/>
    <property type="evidence" value="ECO:0007669"/>
    <property type="project" value="TreeGrafter"/>
</dbReference>
<dbReference type="GO" id="GO:0005634">
    <property type="term" value="C:nucleus"/>
    <property type="evidence" value="ECO:0007669"/>
    <property type="project" value="UniProtKB-SubCell"/>
</dbReference>
<comment type="caution">
    <text evidence="6">The sequence shown here is derived from an EMBL/GenBank/DDBJ whole genome shotgun (WGS) entry which is preliminary data.</text>
</comment>
<comment type="subcellular location">
    <subcellularLocation>
        <location evidence="1">Nucleus</location>
    </subcellularLocation>
</comment>
<feature type="region of interest" description="Disordered" evidence="4">
    <location>
        <begin position="141"/>
        <end position="178"/>
    </location>
</feature>